<keyword evidence="3" id="KW-1185">Reference proteome</keyword>
<dbReference type="OrthoDB" id="10653974at2759"/>
<feature type="compositionally biased region" description="Low complexity" evidence="1">
    <location>
        <begin position="83"/>
        <end position="126"/>
    </location>
</feature>
<evidence type="ECO:0000313" key="2">
    <source>
        <dbReference type="EMBL" id="UJO15523.1"/>
    </source>
</evidence>
<feature type="compositionally biased region" description="Basic residues" evidence="1">
    <location>
        <begin position="52"/>
        <end position="61"/>
    </location>
</feature>
<dbReference type="RefSeq" id="XP_047759889.1">
    <property type="nucleotide sequence ID" value="XM_047907098.1"/>
</dbReference>
<dbReference type="GeneID" id="71987828"/>
<gene>
    <name evidence="2" type="ORF">CLAFUR5_07950</name>
</gene>
<feature type="compositionally biased region" description="Low complexity" evidence="1">
    <location>
        <begin position="33"/>
        <end position="51"/>
    </location>
</feature>
<dbReference type="KEGG" id="ffu:CLAFUR5_07950"/>
<dbReference type="AlphaFoldDB" id="A0A9Q8P6Z2"/>
<accession>A0A9Q8P6Z2</accession>
<proteinExistence type="predicted"/>
<dbReference type="Proteomes" id="UP000756132">
    <property type="component" value="Chromosome 3"/>
</dbReference>
<protein>
    <submittedName>
        <fullName evidence="2">Uncharacterized protein</fullName>
    </submittedName>
</protein>
<organism evidence="2 3">
    <name type="scientific">Passalora fulva</name>
    <name type="common">Tomato leaf mold</name>
    <name type="synonym">Cladosporium fulvum</name>
    <dbReference type="NCBI Taxonomy" id="5499"/>
    <lineage>
        <taxon>Eukaryota</taxon>
        <taxon>Fungi</taxon>
        <taxon>Dikarya</taxon>
        <taxon>Ascomycota</taxon>
        <taxon>Pezizomycotina</taxon>
        <taxon>Dothideomycetes</taxon>
        <taxon>Dothideomycetidae</taxon>
        <taxon>Mycosphaerellales</taxon>
        <taxon>Mycosphaerellaceae</taxon>
        <taxon>Fulvia</taxon>
    </lineage>
</organism>
<feature type="region of interest" description="Disordered" evidence="1">
    <location>
        <begin position="29"/>
        <end position="126"/>
    </location>
</feature>
<reference evidence="2" key="1">
    <citation type="submission" date="2021-12" db="EMBL/GenBank/DDBJ databases">
        <authorList>
            <person name="Zaccaron A."/>
            <person name="Stergiopoulos I."/>
        </authorList>
    </citation>
    <scope>NUCLEOTIDE SEQUENCE</scope>
    <source>
        <strain evidence="2">Race5_Kim</strain>
    </source>
</reference>
<dbReference type="EMBL" id="CP090165">
    <property type="protein sequence ID" value="UJO15523.1"/>
    <property type="molecule type" value="Genomic_DNA"/>
</dbReference>
<name>A0A9Q8P6Z2_PASFU</name>
<evidence type="ECO:0000256" key="1">
    <source>
        <dbReference type="SAM" id="MobiDB-lite"/>
    </source>
</evidence>
<evidence type="ECO:0000313" key="3">
    <source>
        <dbReference type="Proteomes" id="UP000756132"/>
    </source>
</evidence>
<sequence>MSHTSNKMSFATPLSPAYSRSYSSAIKSYQPFSSSSSKSSKKSTTTTSSSSKRSKWSRKHKKEDMSDYGRLSGGACAYDEKSLSSSSRNSNDPSSSATSTRTTSTTESASREASSSATGKSNKSSRSWFKRVFVGPSDAELDEDPEAMRRERNAMWRNMSMGYENQDLPVALPMFIWYLDPPNLIIATQCLF</sequence>
<reference evidence="2" key="2">
    <citation type="journal article" date="2022" name="Microb. Genom.">
        <title>A chromosome-scale genome assembly of the tomato pathogen Cladosporium fulvum reveals a compartmentalized genome architecture and the presence of a dispensable chromosome.</title>
        <authorList>
            <person name="Zaccaron A.Z."/>
            <person name="Chen L.H."/>
            <person name="Samaras A."/>
            <person name="Stergiopoulos I."/>
        </authorList>
    </citation>
    <scope>NUCLEOTIDE SEQUENCE</scope>
    <source>
        <strain evidence="2">Race5_Kim</strain>
    </source>
</reference>